<evidence type="ECO:0000313" key="2">
    <source>
        <dbReference type="EMBL" id="TCC33048.1"/>
    </source>
</evidence>
<accession>A0A4R0IP48</accession>
<proteinExistence type="predicted"/>
<dbReference type="PANTHER" id="PTHR12110">
    <property type="entry name" value="HYDROXYPYRUVATE ISOMERASE"/>
    <property type="match status" value="1"/>
</dbReference>
<evidence type="ECO:0000313" key="3">
    <source>
        <dbReference type="Proteomes" id="UP000294225"/>
    </source>
</evidence>
<protein>
    <submittedName>
        <fullName evidence="2">Sugar phosphate isomerase/epimerase</fullName>
    </submittedName>
</protein>
<reference evidence="2 3" key="1">
    <citation type="submission" date="2019-02" db="EMBL/GenBank/DDBJ databases">
        <title>Kribbella capetownensis sp. nov. and Kribbella speibonae sp. nov., isolated from soil.</title>
        <authorList>
            <person name="Curtis S.M."/>
            <person name="Norton I."/>
            <person name="Everest G.J."/>
            <person name="Meyers P.R."/>
        </authorList>
    </citation>
    <scope>NUCLEOTIDE SEQUENCE [LARGE SCALE GENOMIC DNA]</scope>
    <source>
        <strain evidence="2 3">YM55</strain>
    </source>
</reference>
<sequence length="308" mass="33431">MQLSYLRCPRLSQSVGPHHSRSGEDHQVKLGVSSYCFRQLMTSGEMDLIAVLDWVAASPAGHIEVAAMDGEYYLENESVVRDTAKHAEEIGVPIVNYLVSGDLRTADGEEIDRLRRQLDVAHRFGARIFRHDVAPWAWREQDPGEFESTFAKVVEGCRAVADHAADLGIVSTIENHGFFMNGSDRLARLVHAVDRPNFRVTLDLGNGLCVGEVPGKTAAGLIDVAASIGIKDFHIRRSAGDGWLKTLAGDYLLGTVTGHGDVDVPGLLALVATKPDVPVSLEFEGMEAPLAAIERSLANIIRLNESVA</sequence>
<dbReference type="InterPro" id="IPR013022">
    <property type="entry name" value="Xyl_isomerase-like_TIM-brl"/>
</dbReference>
<dbReference type="EMBL" id="SJKC01000005">
    <property type="protein sequence ID" value="TCC33048.1"/>
    <property type="molecule type" value="Genomic_DNA"/>
</dbReference>
<dbReference type="Proteomes" id="UP000294225">
    <property type="component" value="Unassembled WGS sequence"/>
</dbReference>
<dbReference type="AlphaFoldDB" id="A0A4R0IP48"/>
<dbReference type="InterPro" id="IPR050312">
    <property type="entry name" value="IolE/XylAMocC-like"/>
</dbReference>
<name>A0A4R0IP48_9ACTN</name>
<comment type="caution">
    <text evidence="2">The sequence shown here is derived from an EMBL/GenBank/DDBJ whole genome shotgun (WGS) entry which is preliminary data.</text>
</comment>
<dbReference type="PANTHER" id="PTHR12110:SF41">
    <property type="entry name" value="INOSOSE DEHYDRATASE"/>
    <property type="match status" value="1"/>
</dbReference>
<gene>
    <name evidence="2" type="ORF">E0H92_33365</name>
</gene>
<keyword evidence="2" id="KW-0413">Isomerase</keyword>
<feature type="domain" description="Xylose isomerase-like TIM barrel" evidence="1">
    <location>
        <begin position="54"/>
        <end position="298"/>
    </location>
</feature>
<organism evidence="2 3">
    <name type="scientific">Kribbella speibonae</name>
    <dbReference type="NCBI Taxonomy" id="1572660"/>
    <lineage>
        <taxon>Bacteria</taxon>
        <taxon>Bacillati</taxon>
        <taxon>Actinomycetota</taxon>
        <taxon>Actinomycetes</taxon>
        <taxon>Propionibacteriales</taxon>
        <taxon>Kribbellaceae</taxon>
        <taxon>Kribbella</taxon>
    </lineage>
</organism>
<dbReference type="SUPFAM" id="SSF51658">
    <property type="entry name" value="Xylose isomerase-like"/>
    <property type="match status" value="1"/>
</dbReference>
<dbReference type="Pfam" id="PF01261">
    <property type="entry name" value="AP_endonuc_2"/>
    <property type="match status" value="1"/>
</dbReference>
<dbReference type="GO" id="GO:0016853">
    <property type="term" value="F:isomerase activity"/>
    <property type="evidence" value="ECO:0007669"/>
    <property type="project" value="UniProtKB-KW"/>
</dbReference>
<evidence type="ECO:0000259" key="1">
    <source>
        <dbReference type="Pfam" id="PF01261"/>
    </source>
</evidence>
<dbReference type="InterPro" id="IPR036237">
    <property type="entry name" value="Xyl_isomerase-like_sf"/>
</dbReference>
<dbReference type="Gene3D" id="3.20.20.150">
    <property type="entry name" value="Divalent-metal-dependent TIM barrel enzymes"/>
    <property type="match status" value="1"/>
</dbReference>